<reference evidence="2 3" key="2">
    <citation type="journal article" date="2024" name="Int. J. Syst. Evol. Microbiol.">
        <title>Promethearchaeum syntrophicum gen. nov., sp. nov., an anaerobic, obligately syntrophic archaeon, the first isolate of the lineage 'Asgard' archaea, and proposal of the new archaeal phylum Promethearchaeota phyl. nov. and kingdom Promethearchaeati regn. nov.</title>
        <authorList>
            <person name="Imachi H."/>
            <person name="Nobu M.K."/>
            <person name="Kato S."/>
            <person name="Takaki Y."/>
            <person name="Miyazaki M."/>
            <person name="Miyata M."/>
            <person name="Ogawara M."/>
            <person name="Saito Y."/>
            <person name="Sakai S."/>
            <person name="Tahara Y.O."/>
            <person name="Takano Y."/>
            <person name="Tasumi E."/>
            <person name="Uematsu K."/>
            <person name="Yoshimura T."/>
            <person name="Itoh T."/>
            <person name="Ohkuma M."/>
            <person name="Takai K."/>
        </authorList>
    </citation>
    <scope>NUCLEOTIDE SEQUENCE [LARGE SCALE GENOMIC DNA]</scope>
    <source>
        <strain evidence="2 3">MK-D1</strain>
    </source>
</reference>
<keyword evidence="3" id="KW-1185">Reference proteome</keyword>
<dbReference type="InterPro" id="IPR053173">
    <property type="entry name" value="SAM-binding_MTase"/>
</dbReference>
<evidence type="ECO:0000313" key="2">
    <source>
        <dbReference type="EMBL" id="QEE17537.1"/>
    </source>
</evidence>
<name>A0A5B9DFP9_9ARCH</name>
<protein>
    <submittedName>
        <fullName evidence="2">Class I SAM-dependent methyltransferase</fullName>
        <ecNumber evidence="2">2.1.1.-</ecNumber>
    </submittedName>
</protein>
<proteinExistence type="predicted"/>
<organism evidence="2 3">
    <name type="scientific">Promethearchaeum syntrophicum</name>
    <dbReference type="NCBI Taxonomy" id="2594042"/>
    <lineage>
        <taxon>Archaea</taxon>
        <taxon>Promethearchaeati</taxon>
        <taxon>Promethearchaeota</taxon>
        <taxon>Promethearchaeia</taxon>
        <taxon>Promethearchaeales</taxon>
        <taxon>Promethearchaeaceae</taxon>
        <taxon>Promethearchaeum</taxon>
    </lineage>
</organism>
<feature type="domain" description="Methyltransferase" evidence="1">
    <location>
        <begin position="41"/>
        <end position="161"/>
    </location>
</feature>
<dbReference type="InterPro" id="IPR029063">
    <property type="entry name" value="SAM-dependent_MTases_sf"/>
</dbReference>
<gene>
    <name evidence="2" type="ORF">DSAG12_03374</name>
</gene>
<dbReference type="KEGG" id="psyt:DSAG12_03374"/>
<sequence length="182" mass="20196">MDSLIVSKLASNLGFRGMCLMFKIFKGKDKTLKILKEANIQSGDVILDYGCGPGNYSLPAAQIVGDNGKVFAADMHPLSSQFVLKNAKKAKVSNIETILTSCKTGLNENSIDVILLFDVFHYFKEVKPILTELDRVLKSDGNLVVEIHHMDENKAINSITATTKFIVQEKKEHLIILKKKSL</sequence>
<dbReference type="Pfam" id="PF13847">
    <property type="entry name" value="Methyltransf_31"/>
    <property type="match status" value="1"/>
</dbReference>
<dbReference type="InterPro" id="IPR025714">
    <property type="entry name" value="Methyltranfer_dom"/>
</dbReference>
<dbReference type="EC" id="2.1.1.-" evidence="2"/>
<evidence type="ECO:0000313" key="3">
    <source>
        <dbReference type="Proteomes" id="UP000321408"/>
    </source>
</evidence>
<dbReference type="SUPFAM" id="SSF53335">
    <property type="entry name" value="S-adenosyl-L-methionine-dependent methyltransferases"/>
    <property type="match status" value="1"/>
</dbReference>
<dbReference type="OrthoDB" id="1018at2157"/>
<dbReference type="AlphaFoldDB" id="A0A5B9DFP9"/>
<dbReference type="PANTHER" id="PTHR45128:SF1">
    <property type="entry name" value="S-ADENOSYLMETHIONINE-DEPENDENT METHYLTRANSFERASE RV2258C"/>
    <property type="match status" value="1"/>
</dbReference>
<dbReference type="RefSeq" id="WP_147664428.1">
    <property type="nucleotide sequence ID" value="NZ_CP042905.2"/>
</dbReference>
<dbReference type="GeneID" id="41331342"/>
<dbReference type="Gene3D" id="3.40.50.150">
    <property type="entry name" value="Vaccinia Virus protein VP39"/>
    <property type="match status" value="1"/>
</dbReference>
<keyword evidence="2" id="KW-0489">Methyltransferase</keyword>
<reference evidence="2 3" key="1">
    <citation type="journal article" date="2020" name="Nature">
        <title>Isolation of an archaeon at the prokaryote-eukaryote interface.</title>
        <authorList>
            <person name="Imachi H."/>
            <person name="Nobu M.K."/>
            <person name="Nakahara N."/>
            <person name="Morono Y."/>
            <person name="Ogawara M."/>
            <person name="Takaki Y."/>
            <person name="Takano Y."/>
            <person name="Uematsu K."/>
            <person name="Ikuta T."/>
            <person name="Ito M."/>
            <person name="Matsui Y."/>
            <person name="Miyazaki M."/>
            <person name="Murata K."/>
            <person name="Saito Y."/>
            <person name="Sakai S."/>
            <person name="Song C."/>
            <person name="Tasumi E."/>
            <person name="Yamanaka Y."/>
            <person name="Yamaguchi T."/>
            <person name="Kamagata Y."/>
            <person name="Tamaki H."/>
            <person name="Takai K."/>
        </authorList>
    </citation>
    <scope>NUCLEOTIDE SEQUENCE [LARGE SCALE GENOMIC DNA]</scope>
    <source>
        <strain evidence="2 3">MK-D1</strain>
    </source>
</reference>
<dbReference type="CDD" id="cd02440">
    <property type="entry name" value="AdoMet_MTases"/>
    <property type="match status" value="1"/>
</dbReference>
<keyword evidence="2" id="KW-0808">Transferase</keyword>
<accession>A0A5B9DFP9</accession>
<dbReference type="PANTHER" id="PTHR45128">
    <property type="entry name" value="METHYLTRANSFERASE TYPE 11"/>
    <property type="match status" value="1"/>
</dbReference>
<dbReference type="Proteomes" id="UP000321408">
    <property type="component" value="Chromosome"/>
</dbReference>
<dbReference type="EMBL" id="CP042905">
    <property type="protein sequence ID" value="QEE17537.1"/>
    <property type="molecule type" value="Genomic_DNA"/>
</dbReference>
<evidence type="ECO:0000259" key="1">
    <source>
        <dbReference type="Pfam" id="PF13847"/>
    </source>
</evidence>